<dbReference type="GO" id="GO:0042802">
    <property type="term" value="F:identical protein binding"/>
    <property type="evidence" value="ECO:0007669"/>
    <property type="project" value="TreeGrafter"/>
</dbReference>
<accession>A0A193LDE7</accession>
<keyword evidence="1" id="KW-0378">Hydrolase</keyword>
<evidence type="ECO:0000256" key="2">
    <source>
        <dbReference type="NCBIfam" id="TIGR00502"/>
    </source>
</evidence>
<organism evidence="4 5">
    <name type="scientific">Woeseia oceani</name>
    <dbReference type="NCBI Taxonomy" id="1548547"/>
    <lineage>
        <taxon>Bacteria</taxon>
        <taxon>Pseudomonadati</taxon>
        <taxon>Pseudomonadota</taxon>
        <taxon>Gammaproteobacteria</taxon>
        <taxon>Woeseiales</taxon>
        <taxon>Woeseiaceae</taxon>
        <taxon>Woeseia</taxon>
    </lineage>
</organism>
<dbReference type="SUPFAM" id="SSF100950">
    <property type="entry name" value="NagB/RpiA/CoA transferase-like"/>
    <property type="match status" value="1"/>
</dbReference>
<dbReference type="GO" id="GO:0006046">
    <property type="term" value="P:N-acetylglucosamine catabolic process"/>
    <property type="evidence" value="ECO:0007669"/>
    <property type="project" value="UniProtKB-UniRule"/>
</dbReference>
<dbReference type="CDD" id="cd01399">
    <property type="entry name" value="GlcN6P_deaminase"/>
    <property type="match status" value="1"/>
</dbReference>
<dbReference type="GO" id="GO:0005737">
    <property type="term" value="C:cytoplasm"/>
    <property type="evidence" value="ECO:0007669"/>
    <property type="project" value="TreeGrafter"/>
</dbReference>
<dbReference type="Gene3D" id="3.40.50.1360">
    <property type="match status" value="1"/>
</dbReference>
<dbReference type="EC" id="3.5.99.6" evidence="2"/>
<dbReference type="RefSeq" id="WP_068613227.1">
    <property type="nucleotide sequence ID" value="NZ_CP016268.1"/>
</dbReference>
<dbReference type="GO" id="GO:0005975">
    <property type="term" value="P:carbohydrate metabolic process"/>
    <property type="evidence" value="ECO:0007669"/>
    <property type="project" value="InterPro"/>
</dbReference>
<dbReference type="PANTHER" id="PTHR11280">
    <property type="entry name" value="GLUCOSAMINE-6-PHOSPHATE ISOMERASE"/>
    <property type="match status" value="1"/>
</dbReference>
<evidence type="ECO:0000256" key="1">
    <source>
        <dbReference type="ARBA" id="ARBA00022801"/>
    </source>
</evidence>
<dbReference type="InterPro" id="IPR018321">
    <property type="entry name" value="Glucosamine6P_isomerase_CS"/>
</dbReference>
<evidence type="ECO:0000259" key="3">
    <source>
        <dbReference type="Pfam" id="PF01182"/>
    </source>
</evidence>
<evidence type="ECO:0000313" key="5">
    <source>
        <dbReference type="Proteomes" id="UP000092695"/>
    </source>
</evidence>
<dbReference type="PROSITE" id="PS01161">
    <property type="entry name" value="GLC_GALNAC_ISOMERASE"/>
    <property type="match status" value="1"/>
</dbReference>
<evidence type="ECO:0000313" key="4">
    <source>
        <dbReference type="EMBL" id="ANO50503.1"/>
    </source>
</evidence>
<dbReference type="NCBIfam" id="TIGR00502">
    <property type="entry name" value="nagB"/>
    <property type="match status" value="1"/>
</dbReference>
<proteinExistence type="predicted"/>
<keyword evidence="5" id="KW-1185">Reference proteome</keyword>
<dbReference type="InterPro" id="IPR006148">
    <property type="entry name" value="Glc/Gal-6P_isomerase"/>
</dbReference>
<dbReference type="AlphaFoldDB" id="A0A193LDE7"/>
<dbReference type="KEGG" id="woc:BA177_04100"/>
<dbReference type="OrthoDB" id="9791139at2"/>
<dbReference type="PANTHER" id="PTHR11280:SF5">
    <property type="entry name" value="GLUCOSAMINE-6-PHOSPHATE ISOMERASE"/>
    <property type="match status" value="1"/>
</dbReference>
<dbReference type="EMBL" id="CP016268">
    <property type="protein sequence ID" value="ANO50503.1"/>
    <property type="molecule type" value="Genomic_DNA"/>
</dbReference>
<dbReference type="GO" id="GO:0019262">
    <property type="term" value="P:N-acetylneuraminate catabolic process"/>
    <property type="evidence" value="ECO:0007669"/>
    <property type="project" value="TreeGrafter"/>
</dbReference>
<dbReference type="InterPro" id="IPR037171">
    <property type="entry name" value="NagB/RpiA_transferase-like"/>
</dbReference>
<dbReference type="InterPro" id="IPR004547">
    <property type="entry name" value="Glucosamine6P_isomerase"/>
</dbReference>
<name>A0A193LDE7_9GAMM</name>
<gene>
    <name evidence="4" type="ORF">BA177_04100</name>
</gene>
<feature type="domain" description="Glucosamine/galactosamine-6-phosphate isomerase" evidence="3">
    <location>
        <begin position="9"/>
        <end position="226"/>
    </location>
</feature>
<dbReference type="GO" id="GO:0004342">
    <property type="term" value="F:glucosamine-6-phosphate deaminase activity"/>
    <property type="evidence" value="ECO:0007669"/>
    <property type="project" value="UniProtKB-UniRule"/>
</dbReference>
<reference evidence="4 5" key="1">
    <citation type="submission" date="2016-06" db="EMBL/GenBank/DDBJ databases">
        <title>Complete genome sequence of a deep-branching marine Gamma Proteobacterium Woeseia oceani type strain XK5.</title>
        <authorList>
            <person name="Mu D."/>
            <person name="Du Z."/>
        </authorList>
    </citation>
    <scope>NUCLEOTIDE SEQUENCE [LARGE SCALE GENOMIC DNA]</scope>
    <source>
        <strain evidence="4 5">XK5</strain>
    </source>
</reference>
<sequence>MEVVVLDSADAVAEYGAQRIIGLVKQNSAAVLGLATGRTPVALYKCLIRAYQQGDISFQDVITFNLDEYVGIGDDEPLSFSAFMRRELFNAIDINVENTHIPKCPEGENPFQVGEEYERSIELAGGIDLQLLGIGTNGHIGFNEPTSSLASRTRVKTLAGSTIHDNSLNTNKAGVSAELAVTMGIGTILDTRRVLLLATGDGKARAISAAVEGPVSSMCPASALQLHPKVTVVVDQAAASQLQLVDYYQHVHQQQAAVQTRFGQRAVDQPLY</sequence>
<dbReference type="Proteomes" id="UP000092695">
    <property type="component" value="Chromosome"/>
</dbReference>
<dbReference type="GO" id="GO:0006043">
    <property type="term" value="P:glucosamine catabolic process"/>
    <property type="evidence" value="ECO:0007669"/>
    <property type="project" value="TreeGrafter"/>
</dbReference>
<protein>
    <recommendedName>
        <fullName evidence="2">Glucosamine-6-phosphate deaminase</fullName>
        <ecNumber evidence="2">3.5.99.6</ecNumber>
    </recommendedName>
</protein>
<dbReference type="Pfam" id="PF01182">
    <property type="entry name" value="Glucosamine_iso"/>
    <property type="match status" value="1"/>
</dbReference>
<dbReference type="STRING" id="1548547.BA177_04100"/>